<keyword evidence="5" id="KW-0560">Oxidoreductase</keyword>
<feature type="domain" description="Fe2OG dioxygenase" evidence="7">
    <location>
        <begin position="105"/>
        <end position="205"/>
    </location>
</feature>
<name>A0A521BXS2_9BACT</name>
<dbReference type="Gene3D" id="2.60.120.620">
    <property type="entry name" value="q2cbj1_9rhob like domain"/>
    <property type="match status" value="1"/>
</dbReference>
<dbReference type="SMART" id="SM00702">
    <property type="entry name" value="P4Hc"/>
    <property type="match status" value="1"/>
</dbReference>
<dbReference type="RefSeq" id="WP_142713609.1">
    <property type="nucleotide sequence ID" value="NZ_FXTH01000004.1"/>
</dbReference>
<reference evidence="8 9" key="1">
    <citation type="submission" date="2017-05" db="EMBL/GenBank/DDBJ databases">
        <authorList>
            <person name="Varghese N."/>
            <person name="Submissions S."/>
        </authorList>
    </citation>
    <scope>NUCLEOTIDE SEQUENCE [LARGE SCALE GENOMIC DNA]</scope>
    <source>
        <strain evidence="8 9">DSM 21194</strain>
    </source>
</reference>
<keyword evidence="2" id="KW-0479">Metal-binding</keyword>
<evidence type="ECO:0000256" key="4">
    <source>
        <dbReference type="ARBA" id="ARBA00022964"/>
    </source>
</evidence>
<dbReference type="EMBL" id="FXTH01000004">
    <property type="protein sequence ID" value="SMO51371.1"/>
    <property type="molecule type" value="Genomic_DNA"/>
</dbReference>
<dbReference type="InterPro" id="IPR051559">
    <property type="entry name" value="HIF_prolyl_hydroxylases"/>
</dbReference>
<evidence type="ECO:0000256" key="3">
    <source>
        <dbReference type="ARBA" id="ARBA00022896"/>
    </source>
</evidence>
<evidence type="ECO:0000313" key="8">
    <source>
        <dbReference type="EMBL" id="SMO51371.1"/>
    </source>
</evidence>
<dbReference type="GO" id="GO:0008198">
    <property type="term" value="F:ferrous iron binding"/>
    <property type="evidence" value="ECO:0007669"/>
    <property type="project" value="TreeGrafter"/>
</dbReference>
<sequence>MPSSAFTSHTESDWGRWLNQLADNDFVYIDHFTSAPLYRQIHRYFDRLRADHEFSRAAIGTARQRQVETSVRGDFIYWLDRDTDGELAELFYLLDELVRHIRQQLFLSISDYEFHFALYPPDTFYKKHLDQFQGQDNRVLSVLLYLNDDWQPGDGGELKMYEKDGAETLIPPLGNRLLLFRSDTVEHEVLCTQKHRKSLTGWLLRRPTSLNQLI</sequence>
<organism evidence="8 9">
    <name type="scientific">Fodinibius sediminis</name>
    <dbReference type="NCBI Taxonomy" id="1214077"/>
    <lineage>
        <taxon>Bacteria</taxon>
        <taxon>Pseudomonadati</taxon>
        <taxon>Balneolota</taxon>
        <taxon>Balneolia</taxon>
        <taxon>Balneolales</taxon>
        <taxon>Balneolaceae</taxon>
        <taxon>Fodinibius</taxon>
    </lineage>
</organism>
<evidence type="ECO:0000256" key="5">
    <source>
        <dbReference type="ARBA" id="ARBA00023002"/>
    </source>
</evidence>
<evidence type="ECO:0000313" key="9">
    <source>
        <dbReference type="Proteomes" id="UP000317593"/>
    </source>
</evidence>
<dbReference type="GO" id="GO:0031543">
    <property type="term" value="F:peptidyl-proline dioxygenase activity"/>
    <property type="evidence" value="ECO:0007669"/>
    <property type="project" value="TreeGrafter"/>
</dbReference>
<evidence type="ECO:0000256" key="1">
    <source>
        <dbReference type="ARBA" id="ARBA00001961"/>
    </source>
</evidence>
<dbReference type="GO" id="GO:0031418">
    <property type="term" value="F:L-ascorbic acid binding"/>
    <property type="evidence" value="ECO:0007669"/>
    <property type="project" value="UniProtKB-KW"/>
</dbReference>
<dbReference type="OrthoDB" id="9783171at2"/>
<dbReference type="Proteomes" id="UP000317593">
    <property type="component" value="Unassembled WGS sequence"/>
</dbReference>
<evidence type="ECO:0000259" key="7">
    <source>
        <dbReference type="PROSITE" id="PS51471"/>
    </source>
</evidence>
<dbReference type="PROSITE" id="PS51471">
    <property type="entry name" value="FE2OG_OXY"/>
    <property type="match status" value="1"/>
</dbReference>
<evidence type="ECO:0000256" key="2">
    <source>
        <dbReference type="ARBA" id="ARBA00022723"/>
    </source>
</evidence>
<gene>
    <name evidence="8" type="ORF">SAMN06265218_10486</name>
</gene>
<dbReference type="PANTHER" id="PTHR12907">
    <property type="entry name" value="EGL NINE HOMOLOG-RELATED"/>
    <property type="match status" value="1"/>
</dbReference>
<keyword evidence="6" id="KW-0408">Iron</keyword>
<protein>
    <submittedName>
        <fullName evidence="8">SM-20-related protein</fullName>
    </submittedName>
</protein>
<evidence type="ECO:0000256" key="6">
    <source>
        <dbReference type="ARBA" id="ARBA00023004"/>
    </source>
</evidence>
<keyword evidence="9" id="KW-1185">Reference proteome</keyword>
<dbReference type="InterPro" id="IPR005123">
    <property type="entry name" value="Oxoglu/Fe-dep_dioxygenase_dom"/>
</dbReference>
<accession>A0A521BXS2</accession>
<dbReference type="PANTHER" id="PTHR12907:SF26">
    <property type="entry name" value="HIF PROLYL HYDROXYLASE, ISOFORM C"/>
    <property type="match status" value="1"/>
</dbReference>
<dbReference type="AlphaFoldDB" id="A0A521BXS2"/>
<dbReference type="InterPro" id="IPR044862">
    <property type="entry name" value="Pro_4_hyd_alph_FE2OG_OXY"/>
</dbReference>
<dbReference type="InterPro" id="IPR006620">
    <property type="entry name" value="Pro_4_hyd_alph"/>
</dbReference>
<proteinExistence type="predicted"/>
<dbReference type="Pfam" id="PF13640">
    <property type="entry name" value="2OG-FeII_Oxy_3"/>
    <property type="match status" value="1"/>
</dbReference>
<comment type="cofactor">
    <cofactor evidence="1">
        <name>L-ascorbate</name>
        <dbReference type="ChEBI" id="CHEBI:38290"/>
    </cofactor>
</comment>
<keyword evidence="3" id="KW-0847">Vitamin C</keyword>
<dbReference type="GO" id="GO:0071456">
    <property type="term" value="P:cellular response to hypoxia"/>
    <property type="evidence" value="ECO:0007669"/>
    <property type="project" value="TreeGrafter"/>
</dbReference>
<keyword evidence="4" id="KW-0223">Dioxygenase</keyword>